<gene>
    <name evidence="1" type="ORF">QUG02_00320</name>
</gene>
<accession>A0ABT7R1A3</accession>
<protein>
    <submittedName>
        <fullName evidence="1">Uncharacterized protein</fullName>
    </submittedName>
</protein>
<dbReference type="RefSeq" id="WP_139872733.1">
    <property type="nucleotide sequence ID" value="NZ_JAUCFG010000001.1"/>
</dbReference>
<dbReference type="Proteomes" id="UP001224139">
    <property type="component" value="Unassembled WGS sequence"/>
</dbReference>
<dbReference type="EMBL" id="JAUCFG010000001">
    <property type="protein sequence ID" value="MDM5436693.1"/>
    <property type="molecule type" value="Genomic_DNA"/>
</dbReference>
<sequence>MCVCEGTGVIRNDMGMGMYQFAPCICEAGNRTPEEVDRRRHAVMTRLKAIHQLQMREKAETVA</sequence>
<evidence type="ECO:0000313" key="2">
    <source>
        <dbReference type="Proteomes" id="UP001224139"/>
    </source>
</evidence>
<keyword evidence="2" id="KW-1185">Reference proteome</keyword>
<organism evidence="1 2">
    <name type="scientific">Bacillus hominis</name>
    <dbReference type="NCBI Taxonomy" id="2817478"/>
    <lineage>
        <taxon>Bacteria</taxon>
        <taxon>Bacillati</taxon>
        <taxon>Bacillota</taxon>
        <taxon>Bacilli</taxon>
        <taxon>Bacillales</taxon>
        <taxon>Bacillaceae</taxon>
        <taxon>Bacillus</taxon>
        <taxon>Bacillus cereus group</taxon>
    </lineage>
</organism>
<evidence type="ECO:0000313" key="1">
    <source>
        <dbReference type="EMBL" id="MDM5436693.1"/>
    </source>
</evidence>
<name>A0ABT7R1A3_9BACI</name>
<reference evidence="1 2" key="1">
    <citation type="submission" date="2023-06" db="EMBL/GenBank/DDBJ databases">
        <title>Comparative genomics of Bacillaceae isolates and their secondary metabolite potential.</title>
        <authorList>
            <person name="Song L."/>
            <person name="Nielsen L.J."/>
            <person name="Mohite O."/>
            <person name="Xu X."/>
            <person name="Weber T."/>
            <person name="Kovacs A.T."/>
        </authorList>
    </citation>
    <scope>NUCLEOTIDE SEQUENCE [LARGE SCALE GENOMIC DNA]</scope>
    <source>
        <strain evidence="1 2">DX2.1</strain>
    </source>
</reference>
<comment type="caution">
    <text evidence="1">The sequence shown here is derived from an EMBL/GenBank/DDBJ whole genome shotgun (WGS) entry which is preliminary data.</text>
</comment>
<proteinExistence type="predicted"/>